<proteinExistence type="predicted"/>
<dbReference type="KEGG" id="srd:SD10_18220"/>
<keyword evidence="3" id="KW-1185">Reference proteome</keyword>
<organism evidence="2 3">
    <name type="scientific">Spirosoma radiotolerans</name>
    <dbReference type="NCBI Taxonomy" id="1379870"/>
    <lineage>
        <taxon>Bacteria</taxon>
        <taxon>Pseudomonadati</taxon>
        <taxon>Bacteroidota</taxon>
        <taxon>Cytophagia</taxon>
        <taxon>Cytophagales</taxon>
        <taxon>Cytophagaceae</taxon>
        <taxon>Spirosoma</taxon>
    </lineage>
</organism>
<evidence type="ECO:0000313" key="2">
    <source>
        <dbReference type="EMBL" id="AKD56550.1"/>
    </source>
</evidence>
<gene>
    <name evidence="2" type="ORF">SD10_18220</name>
</gene>
<dbReference type="PIRSF" id="PIRSF038896">
    <property type="entry name" value="NAPE-PLD"/>
    <property type="match status" value="1"/>
</dbReference>
<dbReference type="AlphaFoldDB" id="A0A0E3ZXP5"/>
<protein>
    <submittedName>
        <fullName evidence="2">Beta-lactamase</fullName>
    </submittedName>
</protein>
<accession>A0A0E3ZXP5</accession>
<dbReference type="GO" id="GO:0008270">
    <property type="term" value="F:zinc ion binding"/>
    <property type="evidence" value="ECO:0007669"/>
    <property type="project" value="InterPro"/>
</dbReference>
<dbReference type="STRING" id="1379870.SD10_18220"/>
<dbReference type="Gene3D" id="3.60.15.10">
    <property type="entry name" value="Ribonuclease Z/Hydroxyacylglutathione hydrolase-like"/>
    <property type="match status" value="1"/>
</dbReference>
<dbReference type="HOGENOM" id="CLU_020884_0_2_10"/>
<dbReference type="EMBL" id="CP010429">
    <property type="protein sequence ID" value="AKD56550.1"/>
    <property type="molecule type" value="Genomic_DNA"/>
</dbReference>
<evidence type="ECO:0000313" key="3">
    <source>
        <dbReference type="Proteomes" id="UP000033054"/>
    </source>
</evidence>
<dbReference type="GO" id="GO:0070290">
    <property type="term" value="F:N-acylphosphatidylethanolamine-specific phospholipase D activity"/>
    <property type="evidence" value="ECO:0007669"/>
    <property type="project" value="InterPro"/>
</dbReference>
<name>A0A0E3ZXP5_9BACT</name>
<dbReference type="SUPFAM" id="SSF56281">
    <property type="entry name" value="Metallo-hydrolase/oxidoreductase"/>
    <property type="match status" value="1"/>
</dbReference>
<sequence>MKRLRKPMLLTLFIVTGLIATTFLFLQQSPFGSNPSATRLERIKRSPYYRDGAFQNLEKTEVMSENTSYLGMMRDFINKDKDNVPPKPLPSVRTDLKALPDEKPTIVWFGHSSYLIKSQGTTILVDPVFSGYASPVSFFGKAYAGSNVYSVEDMPTIDLLILSHDHYDHLDYETITKLIPKVKKFYTALGVGAHLERWGVPADRIVEFDWWESHHVATDLDLTAVPARHFSGRSLTRGKTLWTAFVMKIHGYSLYLGGDSGYGKHFKTIGDQYGPFDLAILECGQYGKDWPNIHMFPEEVATAAQDLRAKTVLPVHWAKFSLANHAWTDPIERFTKRATEQKLDFTTPMIGEPVVVEAQYPKSRWWVY</sequence>
<dbReference type="PANTHER" id="PTHR15032:SF4">
    <property type="entry name" value="N-ACYL-PHOSPHATIDYLETHANOLAMINE-HYDROLYZING PHOSPHOLIPASE D"/>
    <property type="match status" value="1"/>
</dbReference>
<feature type="domain" description="Metallo-beta-lactamase" evidence="1">
    <location>
        <begin position="121"/>
        <end position="317"/>
    </location>
</feature>
<dbReference type="Pfam" id="PF12706">
    <property type="entry name" value="Lactamase_B_2"/>
    <property type="match status" value="1"/>
</dbReference>
<dbReference type="PATRIC" id="fig|1379870.5.peg.3940"/>
<evidence type="ECO:0000259" key="1">
    <source>
        <dbReference type="Pfam" id="PF12706"/>
    </source>
</evidence>
<dbReference type="Proteomes" id="UP000033054">
    <property type="component" value="Chromosome"/>
</dbReference>
<dbReference type="InterPro" id="IPR036866">
    <property type="entry name" value="RibonucZ/Hydroxyglut_hydro"/>
</dbReference>
<dbReference type="GO" id="GO:0005737">
    <property type="term" value="C:cytoplasm"/>
    <property type="evidence" value="ECO:0007669"/>
    <property type="project" value="TreeGrafter"/>
</dbReference>
<dbReference type="PANTHER" id="PTHR15032">
    <property type="entry name" value="N-ACYL-PHOSPHATIDYLETHANOLAMINE-HYDROLYZING PHOSPHOLIPASE D"/>
    <property type="match status" value="1"/>
</dbReference>
<reference evidence="2 3" key="1">
    <citation type="journal article" date="2014" name="Curr. Microbiol.">
        <title>Spirosoma radiotolerans sp. nov., a gamma-radiation-resistant bacterium isolated from gamma ray-irradiated soil.</title>
        <authorList>
            <person name="Lee J.J."/>
            <person name="Srinivasan S."/>
            <person name="Lim S."/>
            <person name="Joe M."/>
            <person name="Im S."/>
            <person name="Bae S.I."/>
            <person name="Park K.R."/>
            <person name="Han J.H."/>
            <person name="Park S.H."/>
            <person name="Joo B.M."/>
            <person name="Park S.J."/>
            <person name="Kim M.K."/>
        </authorList>
    </citation>
    <scope>NUCLEOTIDE SEQUENCE [LARGE SCALE GENOMIC DNA]</scope>
    <source>
        <strain evidence="2 3">DG5A</strain>
    </source>
</reference>
<dbReference type="InterPro" id="IPR024884">
    <property type="entry name" value="NAPE-PLD"/>
</dbReference>
<dbReference type="InterPro" id="IPR001279">
    <property type="entry name" value="Metallo-B-lactamas"/>
</dbReference>